<comment type="caution">
    <text evidence="4">The sequence shown here is derived from an EMBL/GenBank/DDBJ whole genome shotgun (WGS) entry which is preliminary data.</text>
</comment>
<dbReference type="GO" id="GO:0008270">
    <property type="term" value="F:zinc ion binding"/>
    <property type="evidence" value="ECO:0007669"/>
    <property type="project" value="UniProtKB-KW"/>
</dbReference>
<dbReference type="Proteomes" id="UP001162060">
    <property type="component" value="Unassembled WGS sequence"/>
</dbReference>
<keyword evidence="1" id="KW-0862">Zinc</keyword>
<feature type="domain" description="CCHC-type" evidence="3">
    <location>
        <begin position="198"/>
        <end position="211"/>
    </location>
</feature>
<protein>
    <recommendedName>
        <fullName evidence="3">CCHC-type domain-containing protein</fullName>
    </recommendedName>
</protein>
<dbReference type="InterPro" id="IPR001878">
    <property type="entry name" value="Znf_CCHC"/>
</dbReference>
<evidence type="ECO:0000259" key="3">
    <source>
        <dbReference type="PROSITE" id="PS50158"/>
    </source>
</evidence>
<accession>A0AAV1VGK6</accession>
<dbReference type="AlphaFoldDB" id="A0AAV1VGK6"/>
<sequence>MSSTTKASSNVSFDELYGDNYATWSRYMRGVFLKKSVWYVVNREATPTFTDSRASDEYIKASNVAFGIMLLRINADYHHVLDSCEEAWVAWTRLKTLYGGSQKAGRIFLKRQLFCTKMAEGANVMHPFNEVLNISFKLSGISAKMEDEDVAICLLLILPKSYKNVVLNMEMSSAELRTQDMAEDASKAFSTEREPCQCTYCGKEGHTVDRCWTKQKNEGRAARRGGNGRGRGDNNVQWGHYDEGNGYDRVAFAVSFECGVSTSKDVFGMGTVDSGATHHSCHDKTKFASLAECNEG</sequence>
<organism evidence="4 5">
    <name type="scientific">Peronospora matthiolae</name>
    <dbReference type="NCBI Taxonomy" id="2874970"/>
    <lineage>
        <taxon>Eukaryota</taxon>
        <taxon>Sar</taxon>
        <taxon>Stramenopiles</taxon>
        <taxon>Oomycota</taxon>
        <taxon>Peronosporomycetes</taxon>
        <taxon>Peronosporales</taxon>
        <taxon>Peronosporaceae</taxon>
        <taxon>Peronospora</taxon>
    </lineage>
</organism>
<dbReference type="Pfam" id="PF14223">
    <property type="entry name" value="Retrotran_gag_2"/>
    <property type="match status" value="1"/>
</dbReference>
<dbReference type="EMBL" id="CAKLBY020000331">
    <property type="protein sequence ID" value="CAK7945477.1"/>
    <property type="molecule type" value="Genomic_DNA"/>
</dbReference>
<keyword evidence="1" id="KW-0863">Zinc-finger</keyword>
<name>A0AAV1VGK6_9STRA</name>
<feature type="region of interest" description="Disordered" evidence="2">
    <location>
        <begin position="217"/>
        <end position="237"/>
    </location>
</feature>
<evidence type="ECO:0000313" key="4">
    <source>
        <dbReference type="EMBL" id="CAK7945477.1"/>
    </source>
</evidence>
<evidence type="ECO:0000256" key="2">
    <source>
        <dbReference type="SAM" id="MobiDB-lite"/>
    </source>
</evidence>
<dbReference type="PROSITE" id="PS50158">
    <property type="entry name" value="ZF_CCHC"/>
    <property type="match status" value="1"/>
</dbReference>
<keyword evidence="1" id="KW-0479">Metal-binding</keyword>
<gene>
    <name evidence="4" type="ORF">PM001_LOCUS30627</name>
</gene>
<evidence type="ECO:0000313" key="5">
    <source>
        <dbReference type="Proteomes" id="UP001162060"/>
    </source>
</evidence>
<evidence type="ECO:0000256" key="1">
    <source>
        <dbReference type="PROSITE-ProRule" id="PRU00047"/>
    </source>
</evidence>
<reference evidence="4" key="1">
    <citation type="submission" date="2024-01" db="EMBL/GenBank/DDBJ databases">
        <authorList>
            <person name="Webb A."/>
        </authorList>
    </citation>
    <scope>NUCLEOTIDE SEQUENCE</scope>
    <source>
        <strain evidence="4">Pm1</strain>
    </source>
</reference>
<dbReference type="GO" id="GO:0003676">
    <property type="term" value="F:nucleic acid binding"/>
    <property type="evidence" value="ECO:0007669"/>
    <property type="project" value="InterPro"/>
</dbReference>
<proteinExistence type="predicted"/>